<dbReference type="EMBL" id="JAGMUV010000001">
    <property type="protein sequence ID" value="KAH7177055.1"/>
    <property type="molecule type" value="Genomic_DNA"/>
</dbReference>
<dbReference type="GO" id="GO:0006633">
    <property type="term" value="P:fatty acid biosynthetic process"/>
    <property type="evidence" value="ECO:0007669"/>
    <property type="project" value="InterPro"/>
</dbReference>
<evidence type="ECO:0000256" key="1">
    <source>
        <dbReference type="ARBA" id="ARBA00008467"/>
    </source>
</evidence>
<gene>
    <name evidence="7" type="ORF">EDB81DRAFT_875833</name>
</gene>
<dbReference type="SUPFAM" id="SSF53901">
    <property type="entry name" value="Thiolase-like"/>
    <property type="match status" value="2"/>
</dbReference>
<proteinExistence type="inferred from homology"/>
<evidence type="ECO:0000256" key="4">
    <source>
        <dbReference type="RuleBase" id="RU003694"/>
    </source>
</evidence>
<dbReference type="InterPro" id="IPR014031">
    <property type="entry name" value="Ketoacyl_synth_C"/>
</dbReference>
<accession>A0A9P9JNQ7</accession>
<dbReference type="AlphaFoldDB" id="A0A9P9JNQ7"/>
<keyword evidence="3 4" id="KW-0808">Transferase</keyword>
<evidence type="ECO:0000313" key="7">
    <source>
        <dbReference type="EMBL" id="KAH7177055.1"/>
    </source>
</evidence>
<feature type="domain" description="Ketosynthase family 3 (KS3)" evidence="6">
    <location>
        <begin position="1"/>
        <end position="427"/>
    </location>
</feature>
<evidence type="ECO:0000313" key="8">
    <source>
        <dbReference type="Proteomes" id="UP000738349"/>
    </source>
</evidence>
<dbReference type="Gene3D" id="6.10.140.1410">
    <property type="match status" value="1"/>
</dbReference>
<evidence type="ECO:0000256" key="2">
    <source>
        <dbReference type="ARBA" id="ARBA00013191"/>
    </source>
</evidence>
<dbReference type="PROSITE" id="PS00606">
    <property type="entry name" value="KS3_1"/>
    <property type="match status" value="1"/>
</dbReference>
<feature type="region of interest" description="Disordered" evidence="5">
    <location>
        <begin position="485"/>
        <end position="509"/>
    </location>
</feature>
<organism evidence="7 8">
    <name type="scientific">Dactylonectria macrodidyma</name>
    <dbReference type="NCBI Taxonomy" id="307937"/>
    <lineage>
        <taxon>Eukaryota</taxon>
        <taxon>Fungi</taxon>
        <taxon>Dikarya</taxon>
        <taxon>Ascomycota</taxon>
        <taxon>Pezizomycotina</taxon>
        <taxon>Sordariomycetes</taxon>
        <taxon>Hypocreomycetidae</taxon>
        <taxon>Hypocreales</taxon>
        <taxon>Nectriaceae</taxon>
        <taxon>Dactylonectria</taxon>
    </lineage>
</organism>
<sequence>MSFYKYVHISELGNCVGSGMGGAAALRGMHKDRFLDRPLQNDIFQEAFVNTMSAWVNMLLLSSSGPIKTPTGACATAVESLEMGYGTIIQGKARVCFVGGFDDLGEEGSYEFGNMGATSNTVKEFTHGRAPREMSRPAASTRGGFMEPQGCGTQIIMTAKLALEMGVPIYGIVALTTTASDKIGRSIPAPVQGILTIAREKTSNKFPNPLLDIRYRRRQITQRKKEIQKWKASELKVLYHEMEATKTQGVPGSDYFQDRARHIEKEAAREEEELLQSMGNHFWREDPSIAPIRGALATWGLTIDDVAIASLHGTSTQVNEKNESSVIQQQLQHLGREKGNPVIAVFQKHLTGHPKGAAGAWMLNGCLQILGTGLIPGNRNADNVEPTMEEFDHIGFPCRNIQTDGVKAFSLTSFGFGQKGAQAVGMHPKYLFAVLGEDPYTEYCTKATARQRKACRYFHNGFINNSLFAGKSHAPYSDDQLSSVLLNPKPRVTEDKASGELRYDTNPTA</sequence>
<evidence type="ECO:0000259" key="6">
    <source>
        <dbReference type="PROSITE" id="PS52004"/>
    </source>
</evidence>
<dbReference type="InterPro" id="IPR047224">
    <property type="entry name" value="FAS_alpha_su_C"/>
</dbReference>
<dbReference type="EC" id="2.3.1.41" evidence="2"/>
<dbReference type="GO" id="GO:0005829">
    <property type="term" value="C:cytosol"/>
    <property type="evidence" value="ECO:0007669"/>
    <property type="project" value="TreeGrafter"/>
</dbReference>
<dbReference type="PROSITE" id="PS52004">
    <property type="entry name" value="KS3_2"/>
    <property type="match status" value="1"/>
</dbReference>
<comment type="similarity">
    <text evidence="1 4">Belongs to the thiolase-like superfamily. Beta-ketoacyl-ACP synthases family.</text>
</comment>
<dbReference type="PANTHER" id="PTHR11712:SF336">
    <property type="entry name" value="3-OXOACYL-[ACYL-CARRIER-PROTEIN] SYNTHASE, MITOCHONDRIAL"/>
    <property type="match status" value="1"/>
</dbReference>
<dbReference type="Pfam" id="PF02801">
    <property type="entry name" value="Ketoacyl-synt_C"/>
    <property type="match status" value="1"/>
</dbReference>
<dbReference type="OrthoDB" id="5097519at2759"/>
<dbReference type="Pfam" id="PF00109">
    <property type="entry name" value="ketoacyl-synt"/>
    <property type="match status" value="1"/>
</dbReference>
<dbReference type="Proteomes" id="UP000738349">
    <property type="component" value="Unassembled WGS sequence"/>
</dbReference>
<dbReference type="InterPro" id="IPR000794">
    <property type="entry name" value="Beta-ketoacyl_synthase"/>
</dbReference>
<comment type="caution">
    <text evidence="7">The sequence shown here is derived from an EMBL/GenBank/DDBJ whole genome shotgun (WGS) entry which is preliminary data.</text>
</comment>
<dbReference type="PANTHER" id="PTHR11712">
    <property type="entry name" value="POLYKETIDE SYNTHASE-RELATED"/>
    <property type="match status" value="1"/>
</dbReference>
<dbReference type="CDD" id="cd00828">
    <property type="entry name" value="elong_cond_enzymes"/>
    <property type="match status" value="1"/>
</dbReference>
<dbReference type="Gene3D" id="3.40.47.10">
    <property type="match status" value="1"/>
</dbReference>
<keyword evidence="8" id="KW-1185">Reference proteome</keyword>
<dbReference type="InterPro" id="IPR018201">
    <property type="entry name" value="Ketoacyl_synth_AS"/>
</dbReference>
<feature type="compositionally biased region" description="Basic and acidic residues" evidence="5">
    <location>
        <begin position="491"/>
        <end position="503"/>
    </location>
</feature>
<reference evidence="7" key="1">
    <citation type="journal article" date="2021" name="Nat. Commun.">
        <title>Genetic determinants of endophytism in the Arabidopsis root mycobiome.</title>
        <authorList>
            <person name="Mesny F."/>
            <person name="Miyauchi S."/>
            <person name="Thiergart T."/>
            <person name="Pickel B."/>
            <person name="Atanasova L."/>
            <person name="Karlsson M."/>
            <person name="Huettel B."/>
            <person name="Barry K.W."/>
            <person name="Haridas S."/>
            <person name="Chen C."/>
            <person name="Bauer D."/>
            <person name="Andreopoulos W."/>
            <person name="Pangilinan J."/>
            <person name="LaButti K."/>
            <person name="Riley R."/>
            <person name="Lipzen A."/>
            <person name="Clum A."/>
            <person name="Drula E."/>
            <person name="Henrissat B."/>
            <person name="Kohler A."/>
            <person name="Grigoriev I.V."/>
            <person name="Martin F.M."/>
            <person name="Hacquard S."/>
        </authorList>
    </citation>
    <scope>NUCLEOTIDE SEQUENCE</scope>
    <source>
        <strain evidence="7">MPI-CAGE-AT-0147</strain>
    </source>
</reference>
<name>A0A9P9JNQ7_9HYPO</name>
<evidence type="ECO:0000256" key="3">
    <source>
        <dbReference type="ARBA" id="ARBA00022679"/>
    </source>
</evidence>
<dbReference type="GO" id="GO:0004315">
    <property type="term" value="F:3-oxoacyl-[acyl-carrier-protein] synthase activity"/>
    <property type="evidence" value="ECO:0007669"/>
    <property type="project" value="UniProtKB-EC"/>
</dbReference>
<dbReference type="InterPro" id="IPR016039">
    <property type="entry name" value="Thiolase-like"/>
</dbReference>
<dbReference type="InterPro" id="IPR014030">
    <property type="entry name" value="Ketoacyl_synth_N"/>
</dbReference>
<protein>
    <recommendedName>
        <fullName evidence="2">beta-ketoacyl-[acyl-carrier-protein] synthase I</fullName>
        <ecNumber evidence="2">2.3.1.41</ecNumber>
    </recommendedName>
</protein>
<dbReference type="InterPro" id="IPR020841">
    <property type="entry name" value="PKS_Beta-ketoAc_synthase_dom"/>
</dbReference>
<evidence type="ECO:0000256" key="5">
    <source>
        <dbReference type="SAM" id="MobiDB-lite"/>
    </source>
</evidence>